<dbReference type="KEGG" id="flt:Sv326_1160"/>
<name>A0A7D6BHH4_FERL1</name>
<evidence type="ECO:0000256" key="1">
    <source>
        <dbReference type="SAM" id="Phobius"/>
    </source>
</evidence>
<dbReference type="EMBL" id="CP058998">
    <property type="protein sequence ID" value="QLJ53335.1"/>
    <property type="molecule type" value="Genomic_DNA"/>
</dbReference>
<accession>A0A7D6BHH4</accession>
<evidence type="ECO:0000313" key="2">
    <source>
        <dbReference type="EMBL" id="QLJ53335.1"/>
    </source>
</evidence>
<feature type="transmembrane region" description="Helical" evidence="1">
    <location>
        <begin position="160"/>
        <end position="187"/>
    </location>
</feature>
<reference evidence="3" key="1">
    <citation type="submission" date="2020-07" db="EMBL/GenBank/DDBJ databases">
        <title>Metabolic diversity and evolutionary history of the archaeal phylum ###Micrarchaeota### uncovered from a freshwater lake metagenome.</title>
        <authorList>
            <person name="Kadnikov V.V."/>
            <person name="Savvichev A.S."/>
            <person name="Mardanov A.V."/>
            <person name="Beletsky A.V."/>
            <person name="Chupakov A.V."/>
            <person name="Kokryatskaya N.M."/>
            <person name="Pimenov N.V."/>
            <person name="Ravin N.V."/>
        </authorList>
    </citation>
    <scope>NUCLEOTIDE SEQUENCE [LARGE SCALE GENOMIC DNA]</scope>
</reference>
<evidence type="ECO:0000313" key="3">
    <source>
        <dbReference type="Proteomes" id="UP000510821"/>
    </source>
</evidence>
<protein>
    <recommendedName>
        <fullName evidence="4">Core-binding (CB) domain-containing protein</fullName>
    </recommendedName>
</protein>
<gene>
    <name evidence="2" type="ORF">Sv326_1160</name>
</gene>
<evidence type="ECO:0008006" key="4">
    <source>
        <dbReference type="Google" id="ProtNLM"/>
    </source>
</evidence>
<organism evidence="2 3">
    <name type="scientific">Fermentimicrarchaeum limneticum</name>
    <dbReference type="NCBI Taxonomy" id="2795018"/>
    <lineage>
        <taxon>Archaea</taxon>
        <taxon>Candidatus Micrarchaeota</taxon>
        <taxon>Candidatus Fermentimicrarchaeales</taxon>
        <taxon>Candidatus Fermentimicrarchaeaceae</taxon>
        <taxon>Candidatus Fermentimicrarchaeum</taxon>
    </lineage>
</organism>
<dbReference type="AlphaFoldDB" id="A0A7D6BHH4"/>
<keyword evidence="1" id="KW-0472">Membrane</keyword>
<sequence>MNEFTIYKHQTNFEKELGRLRASALPAKTKKQIEDFAHIRLAKGSSKLRVVKCMWCVRYLAGWLGKDFSSASKEDLIKLVSFIDSKEYSEYTMYDFKIVLKMFYKWLLGKDEEFPEVITWLKPKIRNEKHKLPEELLTVEEVQKLANATTNSRDRAAIAVVFRILVVIVLSVVLLLIATVIGLYKIIGGS</sequence>
<keyword evidence="1" id="KW-0812">Transmembrane</keyword>
<keyword evidence="1" id="KW-1133">Transmembrane helix</keyword>
<proteinExistence type="predicted"/>
<dbReference type="Proteomes" id="UP000510821">
    <property type="component" value="Chromosome"/>
</dbReference>